<name>A0A917L059_9ACTN</name>
<protein>
    <recommendedName>
        <fullName evidence="3">DUF4262 domain-containing protein</fullName>
    </recommendedName>
</protein>
<gene>
    <name evidence="1" type="ORF">GCM10012282_34900</name>
</gene>
<accession>A0A917L059</accession>
<reference evidence="1" key="2">
    <citation type="submission" date="2020-09" db="EMBL/GenBank/DDBJ databases">
        <authorList>
            <person name="Sun Q."/>
            <person name="Zhou Y."/>
        </authorList>
    </citation>
    <scope>NUCLEOTIDE SEQUENCE</scope>
    <source>
        <strain evidence="1">CGMCC 4.7272</strain>
    </source>
</reference>
<sequence>MGKHSDMGENPIQSKIREDIAAQGWSWIWVFDPDGGSPPFAYTIGFKATFGHPETVVTGLPEGTSEGVLGSVHAELESGATFSDGDVSDDVLEAFAVRFMAVSVDSLSDILTQAVEFYGGRNFEALQLCWPDKDGNFPGDEDAPAWLNDRQRLRP</sequence>
<keyword evidence="2" id="KW-1185">Reference proteome</keyword>
<evidence type="ECO:0000313" key="1">
    <source>
        <dbReference type="EMBL" id="GGJ35191.1"/>
    </source>
</evidence>
<dbReference type="InterPro" id="IPR025358">
    <property type="entry name" value="DUF4262"/>
</dbReference>
<reference evidence="1" key="1">
    <citation type="journal article" date="2014" name="Int. J. Syst. Evol. Microbiol.">
        <title>Complete genome sequence of Corynebacterium casei LMG S-19264T (=DSM 44701T), isolated from a smear-ripened cheese.</title>
        <authorList>
            <consortium name="US DOE Joint Genome Institute (JGI-PGF)"/>
            <person name="Walter F."/>
            <person name="Albersmeier A."/>
            <person name="Kalinowski J."/>
            <person name="Ruckert C."/>
        </authorList>
    </citation>
    <scope>NUCLEOTIDE SEQUENCE</scope>
    <source>
        <strain evidence="1">CGMCC 4.7272</strain>
    </source>
</reference>
<evidence type="ECO:0000313" key="2">
    <source>
        <dbReference type="Proteomes" id="UP000625682"/>
    </source>
</evidence>
<dbReference type="EMBL" id="BMMU01000010">
    <property type="protein sequence ID" value="GGJ35191.1"/>
    <property type="molecule type" value="Genomic_DNA"/>
</dbReference>
<proteinExistence type="predicted"/>
<dbReference type="Proteomes" id="UP000625682">
    <property type="component" value="Unassembled WGS sequence"/>
</dbReference>
<evidence type="ECO:0008006" key="3">
    <source>
        <dbReference type="Google" id="ProtNLM"/>
    </source>
</evidence>
<dbReference type="RefSeq" id="WP_189148268.1">
    <property type="nucleotide sequence ID" value="NZ_BAABER010000005.1"/>
</dbReference>
<comment type="caution">
    <text evidence="1">The sequence shown here is derived from an EMBL/GenBank/DDBJ whole genome shotgun (WGS) entry which is preliminary data.</text>
</comment>
<dbReference type="AlphaFoldDB" id="A0A917L059"/>
<dbReference type="Pfam" id="PF14081">
    <property type="entry name" value="DUF4262"/>
    <property type="match status" value="1"/>
</dbReference>
<organism evidence="1 2">
    <name type="scientific">Streptomyces lacrimifluminis</name>
    <dbReference type="NCBI Taxonomy" id="1500077"/>
    <lineage>
        <taxon>Bacteria</taxon>
        <taxon>Bacillati</taxon>
        <taxon>Actinomycetota</taxon>
        <taxon>Actinomycetes</taxon>
        <taxon>Kitasatosporales</taxon>
        <taxon>Streptomycetaceae</taxon>
        <taxon>Streptomyces</taxon>
    </lineage>
</organism>